<keyword evidence="2" id="KW-1185">Reference proteome</keyword>
<evidence type="ECO:0000313" key="2">
    <source>
        <dbReference type="Proteomes" id="UP001172680"/>
    </source>
</evidence>
<protein>
    <submittedName>
        <fullName evidence="1">Uncharacterized protein</fullName>
    </submittedName>
</protein>
<sequence length="99" mass="11343">MTEREFVEDVTQGFSLREYKLRVASFEYEYNATTFREFARHAASVRMALDVVMRTAPELPPGELADLLDDHTLTDPSESDLDLIGGPADCVDQFWLQQR</sequence>
<accession>A0ACC2YIU7</accession>
<gene>
    <name evidence="1" type="ORF">H2199_008735</name>
</gene>
<name>A0ACC2YIU7_9PEZI</name>
<comment type="caution">
    <text evidence="1">The sequence shown here is derived from an EMBL/GenBank/DDBJ whole genome shotgun (WGS) entry which is preliminary data.</text>
</comment>
<proteinExistence type="predicted"/>
<reference evidence="1" key="1">
    <citation type="submission" date="2022-10" db="EMBL/GenBank/DDBJ databases">
        <title>Culturing micro-colonial fungi from biological soil crusts in the Mojave desert and describing Neophaeococcomyces mojavensis, and introducing the new genera and species Taxawa tesnikishii.</title>
        <authorList>
            <person name="Kurbessoian T."/>
            <person name="Stajich J.E."/>
        </authorList>
    </citation>
    <scope>NUCLEOTIDE SEQUENCE</scope>
    <source>
        <strain evidence="1">JES_115</strain>
    </source>
</reference>
<evidence type="ECO:0000313" key="1">
    <source>
        <dbReference type="EMBL" id="KAJ9635247.1"/>
    </source>
</evidence>
<dbReference type="EMBL" id="JAPDRP010000028">
    <property type="protein sequence ID" value="KAJ9635247.1"/>
    <property type="molecule type" value="Genomic_DNA"/>
</dbReference>
<organism evidence="1 2">
    <name type="scientific">Coniosporium tulheliwenetii</name>
    <dbReference type="NCBI Taxonomy" id="3383036"/>
    <lineage>
        <taxon>Eukaryota</taxon>
        <taxon>Fungi</taxon>
        <taxon>Dikarya</taxon>
        <taxon>Ascomycota</taxon>
        <taxon>Pezizomycotina</taxon>
        <taxon>Dothideomycetes</taxon>
        <taxon>Dothideomycetes incertae sedis</taxon>
        <taxon>Coniosporium</taxon>
    </lineage>
</organism>
<dbReference type="Proteomes" id="UP001172680">
    <property type="component" value="Unassembled WGS sequence"/>
</dbReference>